<evidence type="ECO:0000313" key="1">
    <source>
        <dbReference type="EMBL" id="TFK76786.1"/>
    </source>
</evidence>
<name>A0ACD3BGK7_9AGAR</name>
<organism evidence="1 2">
    <name type="scientific">Pluteus cervinus</name>
    <dbReference type="NCBI Taxonomy" id="181527"/>
    <lineage>
        <taxon>Eukaryota</taxon>
        <taxon>Fungi</taxon>
        <taxon>Dikarya</taxon>
        <taxon>Basidiomycota</taxon>
        <taxon>Agaricomycotina</taxon>
        <taxon>Agaricomycetes</taxon>
        <taxon>Agaricomycetidae</taxon>
        <taxon>Agaricales</taxon>
        <taxon>Pluteineae</taxon>
        <taxon>Pluteaceae</taxon>
        <taxon>Pluteus</taxon>
    </lineage>
</organism>
<proteinExistence type="predicted"/>
<dbReference type="Proteomes" id="UP000308600">
    <property type="component" value="Unassembled WGS sequence"/>
</dbReference>
<dbReference type="EMBL" id="ML208259">
    <property type="protein sequence ID" value="TFK76786.1"/>
    <property type="molecule type" value="Genomic_DNA"/>
</dbReference>
<sequence length="669" mass="73343">MLVRVRSKDGNFRFELSPTSDISELLTKIIETTIDADPSSITISNQPRGNETNISTLQGRTLQNLGLKHGDLVFVGYQTKSSGSQELAQPSSATGAQAIIKEPTTRIWETVTEDPVDNYWRSQPGKLPRGRDTQFCKHGPKGMCDYCMPLEPYDAAYHKEHAIKHLSYHAYLRKITPKPTTSVASSLPPLTPFSYKVKVPCPIGGHATWPAGICTSCQPSSITLQSQQFRMVDHLEIASTDIIDRFLQAWRKTGLQRFGWLIGHYEPYDKVPMGIKAVVEAICEPPQQGELDGLTLGLPWEDEKRINELSSAASTPLSIVGYVFTDLDPTPEDRTKNLYKRHANSFFLSSLEAIFAATMQARHPVVSKSSPTGQYSSRLVTAVLTASEDGQVDFAAYQVSEQAVAMVAADMIEASVEPGIVRVKEEDRRAESARYVPDVFFSYKNDYGLEVKKSAKPCFPVEYLIVNVTHGFPQTPAPLFRSTQFSIENRPGLEDQKIESVLSDLGRLDAPSALPSQATPPGTQHKRNELATWLSDWHLITFLGETQLLSVDDNRLFMRVLSSPNLLDDPAVLDPILASEGWQTLVTFAAEHAPPRPSTNAPASTSSPMDEDIPPEVFDQIAAEEAAARAAAAEDGGGGSASSGIRICPHCTFENVHGGNDCEVCGLPL</sequence>
<gene>
    <name evidence="1" type="ORF">BDN72DRAFT_10010</name>
</gene>
<accession>A0ACD3BGK7</accession>
<reference evidence="1 2" key="1">
    <citation type="journal article" date="2019" name="Nat. Ecol. Evol.">
        <title>Megaphylogeny resolves global patterns of mushroom evolution.</title>
        <authorList>
            <person name="Varga T."/>
            <person name="Krizsan K."/>
            <person name="Foldi C."/>
            <person name="Dima B."/>
            <person name="Sanchez-Garcia M."/>
            <person name="Sanchez-Ramirez S."/>
            <person name="Szollosi G.J."/>
            <person name="Szarkandi J.G."/>
            <person name="Papp V."/>
            <person name="Albert L."/>
            <person name="Andreopoulos W."/>
            <person name="Angelini C."/>
            <person name="Antonin V."/>
            <person name="Barry K.W."/>
            <person name="Bougher N.L."/>
            <person name="Buchanan P."/>
            <person name="Buyck B."/>
            <person name="Bense V."/>
            <person name="Catcheside P."/>
            <person name="Chovatia M."/>
            <person name="Cooper J."/>
            <person name="Damon W."/>
            <person name="Desjardin D."/>
            <person name="Finy P."/>
            <person name="Geml J."/>
            <person name="Haridas S."/>
            <person name="Hughes K."/>
            <person name="Justo A."/>
            <person name="Karasinski D."/>
            <person name="Kautmanova I."/>
            <person name="Kiss B."/>
            <person name="Kocsube S."/>
            <person name="Kotiranta H."/>
            <person name="LaButti K.M."/>
            <person name="Lechner B.E."/>
            <person name="Liimatainen K."/>
            <person name="Lipzen A."/>
            <person name="Lukacs Z."/>
            <person name="Mihaltcheva S."/>
            <person name="Morgado L.N."/>
            <person name="Niskanen T."/>
            <person name="Noordeloos M.E."/>
            <person name="Ohm R.A."/>
            <person name="Ortiz-Santana B."/>
            <person name="Ovrebo C."/>
            <person name="Racz N."/>
            <person name="Riley R."/>
            <person name="Savchenko A."/>
            <person name="Shiryaev A."/>
            <person name="Soop K."/>
            <person name="Spirin V."/>
            <person name="Szebenyi C."/>
            <person name="Tomsovsky M."/>
            <person name="Tulloss R.E."/>
            <person name="Uehling J."/>
            <person name="Grigoriev I.V."/>
            <person name="Vagvolgyi C."/>
            <person name="Papp T."/>
            <person name="Martin F.M."/>
            <person name="Miettinen O."/>
            <person name="Hibbett D.S."/>
            <person name="Nagy L.G."/>
        </authorList>
    </citation>
    <scope>NUCLEOTIDE SEQUENCE [LARGE SCALE GENOMIC DNA]</scope>
    <source>
        <strain evidence="1 2">NL-1719</strain>
    </source>
</reference>
<evidence type="ECO:0000313" key="2">
    <source>
        <dbReference type="Proteomes" id="UP000308600"/>
    </source>
</evidence>
<keyword evidence="2" id="KW-1185">Reference proteome</keyword>
<protein>
    <submittedName>
        <fullName evidence="1">Polyubiquitin-tagged protein recognition complex, Npl4 component</fullName>
    </submittedName>
</protein>